<evidence type="ECO:0000313" key="1">
    <source>
        <dbReference type="EMBL" id="KIM51333.1"/>
    </source>
</evidence>
<accession>A0A0C2YNL1</accession>
<organism evidence="1 3">
    <name type="scientific">Scleroderma citrinum Foug A</name>
    <dbReference type="NCBI Taxonomy" id="1036808"/>
    <lineage>
        <taxon>Eukaryota</taxon>
        <taxon>Fungi</taxon>
        <taxon>Dikarya</taxon>
        <taxon>Basidiomycota</taxon>
        <taxon>Agaricomycotina</taxon>
        <taxon>Agaricomycetes</taxon>
        <taxon>Agaricomycetidae</taxon>
        <taxon>Boletales</taxon>
        <taxon>Sclerodermatineae</taxon>
        <taxon>Sclerodermataceae</taxon>
        <taxon>Scleroderma</taxon>
    </lineage>
</organism>
<dbReference type="Proteomes" id="UP000053989">
    <property type="component" value="Unassembled WGS sequence"/>
</dbReference>
<reference evidence="3" key="2">
    <citation type="submission" date="2015-01" db="EMBL/GenBank/DDBJ databases">
        <title>Evolutionary Origins and Diversification of the Mycorrhizal Mutualists.</title>
        <authorList>
            <consortium name="DOE Joint Genome Institute"/>
            <consortium name="Mycorrhizal Genomics Consortium"/>
            <person name="Kohler A."/>
            <person name="Kuo A."/>
            <person name="Nagy L.G."/>
            <person name="Floudas D."/>
            <person name="Copeland A."/>
            <person name="Barry K.W."/>
            <person name="Cichocki N."/>
            <person name="Veneault-Fourrey C."/>
            <person name="LaButti K."/>
            <person name="Lindquist E.A."/>
            <person name="Lipzen A."/>
            <person name="Lundell T."/>
            <person name="Morin E."/>
            <person name="Murat C."/>
            <person name="Riley R."/>
            <person name="Ohm R."/>
            <person name="Sun H."/>
            <person name="Tunlid A."/>
            <person name="Henrissat B."/>
            <person name="Grigoriev I.V."/>
            <person name="Hibbett D.S."/>
            <person name="Martin F."/>
        </authorList>
    </citation>
    <scope>NUCLEOTIDE SEQUENCE [LARGE SCALE GENOMIC DNA]</scope>
    <source>
        <strain evidence="3">Foug A</strain>
    </source>
</reference>
<dbReference type="EMBL" id="KN822264">
    <property type="protein sequence ID" value="KIM51333.1"/>
    <property type="molecule type" value="Genomic_DNA"/>
</dbReference>
<gene>
    <name evidence="2" type="ORF">SCLCIDRAFT_1223027</name>
    <name evidence="1" type="ORF">SCLCIDRAFT_1224605</name>
</gene>
<reference evidence="1 3" key="1">
    <citation type="submission" date="2014-04" db="EMBL/GenBank/DDBJ databases">
        <authorList>
            <consortium name="DOE Joint Genome Institute"/>
            <person name="Kuo A."/>
            <person name="Kohler A."/>
            <person name="Nagy L.G."/>
            <person name="Floudas D."/>
            <person name="Copeland A."/>
            <person name="Barry K.W."/>
            <person name="Cichocki N."/>
            <person name="Veneault-Fourrey C."/>
            <person name="LaButti K."/>
            <person name="Lindquist E.A."/>
            <person name="Lipzen A."/>
            <person name="Lundell T."/>
            <person name="Morin E."/>
            <person name="Murat C."/>
            <person name="Sun H."/>
            <person name="Tunlid A."/>
            <person name="Henrissat B."/>
            <person name="Grigoriev I.V."/>
            <person name="Hibbett D.S."/>
            <person name="Martin F."/>
            <person name="Nordberg H.P."/>
            <person name="Cantor M.N."/>
            <person name="Hua S.X."/>
        </authorList>
    </citation>
    <scope>NUCLEOTIDE SEQUENCE [LARGE SCALE GENOMIC DNA]</scope>
    <source>
        <strain evidence="1 3">Foug A</strain>
    </source>
</reference>
<dbReference type="AlphaFoldDB" id="A0A0C2YNL1"/>
<reference evidence="1" key="3">
    <citation type="submission" date="2015-02" db="EMBL/GenBank/DDBJ databases">
        <title>Evolutionary Origins and Diversification of the Mycorrhizal Mutualists.</title>
        <authorList>
            <consortium name="DOE Joint Genome Institute"/>
            <consortium name="Mycorrhizal Genomics Consortium"/>
            <person name="Kohler A."/>
            <person name="Kuo A."/>
            <person name="Nagy L.G."/>
            <person name="Floudas D."/>
            <person name="Copeland A."/>
            <person name="Barry K.W."/>
            <person name="Cichocki N."/>
            <person name="Veneault-Fourrey C."/>
            <person name="LaButti K."/>
            <person name="Lindquist E.A."/>
            <person name="Lipzen A."/>
            <person name="Lundell T."/>
            <person name="Morin E."/>
            <person name="Murat C."/>
            <person name="Riley R."/>
            <person name="Ohm R."/>
            <person name="Sun H."/>
            <person name="Tunlid A."/>
            <person name="Henrissat B."/>
            <person name="Grigoriev I.V."/>
            <person name="Hibbett D.S."/>
            <person name="Martin F."/>
        </authorList>
    </citation>
    <scope>NUCLEOTIDE SEQUENCE</scope>
    <source>
        <strain evidence="1">Foug A</strain>
    </source>
</reference>
<protein>
    <submittedName>
        <fullName evidence="1">Uncharacterized protein</fullName>
    </submittedName>
</protein>
<evidence type="ECO:0000313" key="3">
    <source>
        <dbReference type="Proteomes" id="UP000053989"/>
    </source>
</evidence>
<keyword evidence="3" id="KW-1185">Reference proteome</keyword>
<name>A0A0C2YNL1_9AGAM</name>
<dbReference type="HOGENOM" id="CLU_2428345_0_0_1"/>
<proteinExistence type="predicted"/>
<dbReference type="EMBL" id="KN822187">
    <property type="protein sequence ID" value="KIM53209.1"/>
    <property type="molecule type" value="Genomic_DNA"/>
</dbReference>
<evidence type="ECO:0000313" key="2">
    <source>
        <dbReference type="EMBL" id="KIM53209.1"/>
    </source>
</evidence>
<sequence length="91" mass="9850">MIAQSEPIPAIIIQPPVSDMEKAQNNDATRKNMALHVKNINGMHMVQTTIAKENQRLSLNSLGESINAPTTMVVSADRTDALEAQGKTIPV</sequence>